<feature type="domain" description="RNA polymerase sigma factor 70 region 4 type 2" evidence="6">
    <location>
        <begin position="118"/>
        <end position="169"/>
    </location>
</feature>
<evidence type="ECO:0000259" key="6">
    <source>
        <dbReference type="Pfam" id="PF08281"/>
    </source>
</evidence>
<dbReference type="SUPFAM" id="SSF88659">
    <property type="entry name" value="Sigma3 and sigma4 domains of RNA polymerase sigma factors"/>
    <property type="match status" value="1"/>
</dbReference>
<organism evidence="7 8">
    <name type="scientific">Winogradskyella jejuensis</name>
    <dbReference type="NCBI Taxonomy" id="1089305"/>
    <lineage>
        <taxon>Bacteria</taxon>
        <taxon>Pseudomonadati</taxon>
        <taxon>Bacteroidota</taxon>
        <taxon>Flavobacteriia</taxon>
        <taxon>Flavobacteriales</taxon>
        <taxon>Flavobacteriaceae</taxon>
        <taxon>Winogradskyella</taxon>
    </lineage>
</organism>
<dbReference type="InterPro" id="IPR014284">
    <property type="entry name" value="RNA_pol_sigma-70_dom"/>
</dbReference>
<dbReference type="InterPro" id="IPR036388">
    <property type="entry name" value="WH-like_DNA-bd_sf"/>
</dbReference>
<evidence type="ECO:0000256" key="3">
    <source>
        <dbReference type="ARBA" id="ARBA00023082"/>
    </source>
</evidence>
<dbReference type="SUPFAM" id="SSF88946">
    <property type="entry name" value="Sigma2 domain of RNA polymerase sigma factors"/>
    <property type="match status" value="1"/>
</dbReference>
<dbReference type="AlphaFoldDB" id="A0A1M5K1U9"/>
<evidence type="ECO:0000256" key="1">
    <source>
        <dbReference type="ARBA" id="ARBA00010641"/>
    </source>
</evidence>
<keyword evidence="2" id="KW-0805">Transcription regulation</keyword>
<reference evidence="8" key="1">
    <citation type="submission" date="2016-11" db="EMBL/GenBank/DDBJ databases">
        <authorList>
            <person name="Varghese N."/>
            <person name="Submissions S."/>
        </authorList>
    </citation>
    <scope>NUCLEOTIDE SEQUENCE [LARGE SCALE GENOMIC DNA]</scope>
    <source>
        <strain evidence="8">DSM 25330</strain>
    </source>
</reference>
<proteinExistence type="inferred from homology"/>
<dbReference type="Proteomes" id="UP000184522">
    <property type="component" value="Unassembled WGS sequence"/>
</dbReference>
<keyword evidence="8" id="KW-1185">Reference proteome</keyword>
<dbReference type="PANTHER" id="PTHR43133">
    <property type="entry name" value="RNA POLYMERASE ECF-TYPE SIGMA FACTO"/>
    <property type="match status" value="1"/>
</dbReference>
<evidence type="ECO:0000256" key="4">
    <source>
        <dbReference type="ARBA" id="ARBA00023163"/>
    </source>
</evidence>
<gene>
    <name evidence="7" type="ORF">SAMN05444148_0195</name>
</gene>
<dbReference type="OrthoDB" id="1160671at2"/>
<evidence type="ECO:0000259" key="5">
    <source>
        <dbReference type="Pfam" id="PF04542"/>
    </source>
</evidence>
<dbReference type="RefSeq" id="WP_073081812.1">
    <property type="nucleotide sequence ID" value="NZ_FQWS01000001.1"/>
</dbReference>
<accession>A0A1M5K1U9</accession>
<evidence type="ECO:0000256" key="2">
    <source>
        <dbReference type="ARBA" id="ARBA00023015"/>
    </source>
</evidence>
<dbReference type="GO" id="GO:0006352">
    <property type="term" value="P:DNA-templated transcription initiation"/>
    <property type="evidence" value="ECO:0007669"/>
    <property type="project" value="InterPro"/>
</dbReference>
<dbReference type="STRING" id="1089305.SAMN05444148_0195"/>
<keyword evidence="3" id="KW-0731">Sigma factor</keyword>
<sequence>MQKKTNQLINACKHGDQKAQMQVYDSYCEAMYNVAYRYLNNADDAKDAMQEGFLKAFLNIDNYTETSTFGVWLKRIIINQCIDVIRKNKFETESLETDNLQIVDDSNWQFETSISKTQIVEAIAQLPEKYRLVITLYLIEGYDHEEISEILDIKIKTSRTQLRRAKQQLQDLLKTRYNEARY</sequence>
<dbReference type="Pfam" id="PF08281">
    <property type="entry name" value="Sigma70_r4_2"/>
    <property type="match status" value="1"/>
</dbReference>
<dbReference type="Pfam" id="PF04542">
    <property type="entry name" value="Sigma70_r2"/>
    <property type="match status" value="1"/>
</dbReference>
<dbReference type="InterPro" id="IPR013325">
    <property type="entry name" value="RNA_pol_sigma_r2"/>
</dbReference>
<dbReference type="Gene3D" id="1.10.1740.10">
    <property type="match status" value="1"/>
</dbReference>
<dbReference type="EMBL" id="FQWS01000001">
    <property type="protein sequence ID" value="SHG46283.1"/>
    <property type="molecule type" value="Genomic_DNA"/>
</dbReference>
<dbReference type="Gene3D" id="1.10.10.10">
    <property type="entry name" value="Winged helix-like DNA-binding domain superfamily/Winged helix DNA-binding domain"/>
    <property type="match status" value="1"/>
</dbReference>
<comment type="similarity">
    <text evidence="1">Belongs to the sigma-70 factor family. ECF subfamily.</text>
</comment>
<feature type="domain" description="RNA polymerase sigma-70 region 2" evidence="5">
    <location>
        <begin position="24"/>
        <end position="89"/>
    </location>
</feature>
<evidence type="ECO:0000313" key="7">
    <source>
        <dbReference type="EMBL" id="SHG46283.1"/>
    </source>
</evidence>
<dbReference type="GO" id="GO:0003677">
    <property type="term" value="F:DNA binding"/>
    <property type="evidence" value="ECO:0007669"/>
    <property type="project" value="InterPro"/>
</dbReference>
<protein>
    <submittedName>
        <fullName evidence="7">RNA polymerase sigma-70 factor, ECF subfamily</fullName>
    </submittedName>
</protein>
<dbReference type="GO" id="GO:0016987">
    <property type="term" value="F:sigma factor activity"/>
    <property type="evidence" value="ECO:0007669"/>
    <property type="project" value="UniProtKB-KW"/>
</dbReference>
<keyword evidence="4" id="KW-0804">Transcription</keyword>
<dbReference type="CDD" id="cd06171">
    <property type="entry name" value="Sigma70_r4"/>
    <property type="match status" value="1"/>
</dbReference>
<name>A0A1M5K1U9_9FLAO</name>
<dbReference type="InterPro" id="IPR039425">
    <property type="entry name" value="RNA_pol_sigma-70-like"/>
</dbReference>
<dbReference type="InterPro" id="IPR013324">
    <property type="entry name" value="RNA_pol_sigma_r3/r4-like"/>
</dbReference>
<dbReference type="InterPro" id="IPR007627">
    <property type="entry name" value="RNA_pol_sigma70_r2"/>
</dbReference>
<evidence type="ECO:0000313" key="8">
    <source>
        <dbReference type="Proteomes" id="UP000184522"/>
    </source>
</evidence>
<dbReference type="InterPro" id="IPR013249">
    <property type="entry name" value="RNA_pol_sigma70_r4_t2"/>
</dbReference>
<dbReference type="PANTHER" id="PTHR43133:SF51">
    <property type="entry name" value="RNA POLYMERASE SIGMA FACTOR"/>
    <property type="match status" value="1"/>
</dbReference>
<dbReference type="NCBIfam" id="TIGR02937">
    <property type="entry name" value="sigma70-ECF"/>
    <property type="match status" value="1"/>
</dbReference>